<evidence type="ECO:0000256" key="2">
    <source>
        <dbReference type="ARBA" id="ARBA00012255"/>
    </source>
</evidence>
<evidence type="ECO:0000256" key="11">
    <source>
        <dbReference type="ARBA" id="ARBA00049015"/>
    </source>
</evidence>
<proteinExistence type="inferred from homology"/>
<dbReference type="PANTHER" id="PTHR16222">
    <property type="entry name" value="ADP-RIBOSYLGLYCOHYDROLASE"/>
    <property type="match status" value="1"/>
</dbReference>
<dbReference type="EC" id="3.2.1.143" evidence="2"/>
<dbReference type="Gene3D" id="1.10.4080.10">
    <property type="entry name" value="ADP-ribosylation/Crystallin J1"/>
    <property type="match status" value="1"/>
</dbReference>
<gene>
    <name evidence="13" type="ORF">C1SCF055_LOCUS12770</name>
</gene>
<feature type="binding site" evidence="12">
    <location>
        <position position="92"/>
    </location>
    <ligand>
        <name>Mg(2+)</name>
        <dbReference type="ChEBI" id="CHEBI:18420"/>
        <label>1</label>
    </ligand>
</feature>
<comment type="catalytic activity">
    <reaction evidence="11">
        <text>alpha-NAD(+) + H2O = ADP-D-ribose + nicotinamide + H(+)</text>
        <dbReference type="Rhea" id="RHEA:68792"/>
        <dbReference type="ChEBI" id="CHEBI:15377"/>
        <dbReference type="ChEBI" id="CHEBI:15378"/>
        <dbReference type="ChEBI" id="CHEBI:17154"/>
        <dbReference type="ChEBI" id="CHEBI:57967"/>
        <dbReference type="ChEBI" id="CHEBI:77017"/>
    </reaction>
</comment>
<dbReference type="GO" id="GO:0004649">
    <property type="term" value="F:poly(ADP-ribose) glycohydrolase activity"/>
    <property type="evidence" value="ECO:0007669"/>
    <property type="project" value="UniProtKB-EC"/>
</dbReference>
<dbReference type="EMBL" id="CAMXCT030000978">
    <property type="protein sequence ID" value="CAL4772618.1"/>
    <property type="molecule type" value="Genomic_DNA"/>
</dbReference>
<evidence type="ECO:0000256" key="5">
    <source>
        <dbReference type="ARBA" id="ARBA00042398"/>
    </source>
</evidence>
<dbReference type="Proteomes" id="UP001152797">
    <property type="component" value="Unassembled WGS sequence"/>
</dbReference>
<feature type="binding site" evidence="12">
    <location>
        <position position="338"/>
    </location>
    <ligand>
        <name>Mg(2+)</name>
        <dbReference type="ChEBI" id="CHEBI:18420"/>
        <label>1</label>
    </ligand>
</feature>
<feature type="binding site" evidence="12">
    <location>
        <position position="90"/>
    </location>
    <ligand>
        <name>Mg(2+)</name>
        <dbReference type="ChEBI" id="CHEBI:18420"/>
        <label>1</label>
    </ligand>
</feature>
<dbReference type="OrthoDB" id="417550at2759"/>
<evidence type="ECO:0000256" key="12">
    <source>
        <dbReference type="PIRSR" id="PIRSR605502-1"/>
    </source>
</evidence>
<feature type="binding site" evidence="12">
    <location>
        <position position="340"/>
    </location>
    <ligand>
        <name>Mg(2+)</name>
        <dbReference type="ChEBI" id="CHEBI:18420"/>
        <label>1</label>
    </ligand>
</feature>
<evidence type="ECO:0000256" key="9">
    <source>
        <dbReference type="ARBA" id="ARBA00043187"/>
    </source>
</evidence>
<dbReference type="AlphaFoldDB" id="A0A9P1C5B6"/>
<evidence type="ECO:0000313" key="14">
    <source>
        <dbReference type="EMBL" id="CAL1138681.1"/>
    </source>
</evidence>
<evidence type="ECO:0000313" key="13">
    <source>
        <dbReference type="EMBL" id="CAI3985306.1"/>
    </source>
</evidence>
<evidence type="ECO:0000256" key="3">
    <source>
        <dbReference type="ARBA" id="ARBA00022801"/>
    </source>
</evidence>
<evidence type="ECO:0000256" key="8">
    <source>
        <dbReference type="ARBA" id="ARBA00042850"/>
    </source>
</evidence>
<dbReference type="InterPro" id="IPR036705">
    <property type="entry name" value="Ribosyl_crysJ1_sf"/>
</dbReference>
<dbReference type="GO" id="GO:0046872">
    <property type="term" value="F:metal ion binding"/>
    <property type="evidence" value="ECO:0007669"/>
    <property type="project" value="UniProtKB-KW"/>
</dbReference>
<feature type="binding site" evidence="12">
    <location>
        <position position="91"/>
    </location>
    <ligand>
        <name>Mg(2+)</name>
        <dbReference type="ChEBI" id="CHEBI:18420"/>
        <label>1</label>
    </ligand>
</feature>
<comment type="similarity">
    <text evidence="1">Belongs to the ADP-ribosylglycohydrolase family.</text>
</comment>
<keyword evidence="12" id="KW-0460">Magnesium</keyword>
<comment type="caution">
    <text evidence="13">The sequence shown here is derived from an EMBL/GenBank/DDBJ whole genome shotgun (WGS) entry which is preliminary data.</text>
</comment>
<keyword evidence="12" id="KW-0479">Metal-binding</keyword>
<protein>
    <recommendedName>
        <fullName evidence="4">ADP-ribosylhydrolase ARH3</fullName>
        <ecNumber evidence="2">3.2.1.143</ecNumber>
    </recommendedName>
    <alternativeName>
        <fullName evidence="5">ADP-ribose glycohydrolase ARH3</fullName>
    </alternativeName>
    <alternativeName>
        <fullName evidence="6">ADP-ribosylhydrolase 3</fullName>
    </alternativeName>
    <alternativeName>
        <fullName evidence="9">O-acetyl-ADP-ribose deacetylase ARH3</fullName>
    </alternativeName>
    <alternativeName>
        <fullName evidence="10">Poly(ADP-ribose) glycohydrolase ARH3</fullName>
    </alternativeName>
    <alternativeName>
        <fullName evidence="8">[Protein ADP-ribosylarginine] hydrolase-like protein 2</fullName>
    </alternativeName>
    <alternativeName>
        <fullName evidence="7">[Protein ADP-ribosylserine] hydrolase</fullName>
    </alternativeName>
</protein>
<organism evidence="13">
    <name type="scientific">Cladocopium goreaui</name>
    <dbReference type="NCBI Taxonomy" id="2562237"/>
    <lineage>
        <taxon>Eukaryota</taxon>
        <taxon>Sar</taxon>
        <taxon>Alveolata</taxon>
        <taxon>Dinophyceae</taxon>
        <taxon>Suessiales</taxon>
        <taxon>Symbiodiniaceae</taxon>
        <taxon>Cladocopium</taxon>
    </lineage>
</organism>
<reference evidence="14" key="2">
    <citation type="submission" date="2024-04" db="EMBL/GenBank/DDBJ databases">
        <authorList>
            <person name="Chen Y."/>
            <person name="Shah S."/>
            <person name="Dougan E. K."/>
            <person name="Thang M."/>
            <person name="Chan C."/>
        </authorList>
    </citation>
    <scope>NUCLEOTIDE SEQUENCE [LARGE SCALE GENOMIC DNA]</scope>
</reference>
<feature type="binding site" evidence="12">
    <location>
        <position position="341"/>
    </location>
    <ligand>
        <name>Mg(2+)</name>
        <dbReference type="ChEBI" id="CHEBI:18420"/>
        <label>1</label>
    </ligand>
</feature>
<dbReference type="EMBL" id="CAMXCT020000978">
    <property type="protein sequence ID" value="CAL1138681.1"/>
    <property type="molecule type" value="Genomic_DNA"/>
</dbReference>
<evidence type="ECO:0000256" key="1">
    <source>
        <dbReference type="ARBA" id="ARBA00010702"/>
    </source>
</evidence>
<sequence length="409" mass="45244">MASPSSVPCFASTAAQRRLRRSAARRSRHRDAQRLVELLLGDAVGDAFGFGIEMQDAHWIRQRVTKCSEWPQNPAMKEDHKPNNIRGMYSDDCEMTVGLMRALMKVEDLKDLGEADMLDAWRNEWLLSQQRPAPALPGTGRAGHGSIKAYFEGKSSLEDLKKSQSERVDPGNAPPMRALPLAFLELEELERLCAVNANATHPHPKASAASFLMAMAARYLILEKGKQELVIECCLERLRNSSLSHAETEEYLEVVQRQPDYHSFGRHLSRMPSEVHEALCGPQPNPQLAHCRGGELGTDPVHGVGSDAMRTAGVVLYLLRFHRGPRDVLLSSVHVGGDVDSVAALALATVAALEGCQWGTPRGLPWKLLEELEGVEYLICCAESFAAWLSSKGETKKPMKRPAKRQRIA</sequence>
<evidence type="ECO:0000256" key="10">
    <source>
        <dbReference type="ARBA" id="ARBA00043193"/>
    </source>
</evidence>
<dbReference type="PANTHER" id="PTHR16222:SF24">
    <property type="entry name" value="ADP-RIBOSYLHYDROLASE ARH3"/>
    <property type="match status" value="1"/>
</dbReference>
<dbReference type="InterPro" id="IPR005502">
    <property type="entry name" value="Ribosyl_crysJ1"/>
</dbReference>
<dbReference type="SUPFAM" id="SSF101478">
    <property type="entry name" value="ADP-ribosylglycohydrolase"/>
    <property type="match status" value="1"/>
</dbReference>
<evidence type="ECO:0000256" key="4">
    <source>
        <dbReference type="ARBA" id="ARBA00041057"/>
    </source>
</evidence>
<dbReference type="Pfam" id="PF03747">
    <property type="entry name" value="ADP_ribosyl_GH"/>
    <property type="match status" value="1"/>
</dbReference>
<keyword evidence="3" id="KW-0378">Hydrolase</keyword>
<reference evidence="13" key="1">
    <citation type="submission" date="2022-10" db="EMBL/GenBank/DDBJ databases">
        <authorList>
            <person name="Chen Y."/>
            <person name="Dougan E. K."/>
            <person name="Chan C."/>
            <person name="Rhodes N."/>
            <person name="Thang M."/>
        </authorList>
    </citation>
    <scope>NUCLEOTIDE SEQUENCE</scope>
</reference>
<dbReference type="InterPro" id="IPR050792">
    <property type="entry name" value="ADP-ribosylglycohydrolase"/>
</dbReference>
<accession>A0A9P1C5B6</accession>
<evidence type="ECO:0000256" key="6">
    <source>
        <dbReference type="ARBA" id="ARBA00042471"/>
    </source>
</evidence>
<keyword evidence="15" id="KW-1185">Reference proteome</keyword>
<comment type="cofactor">
    <cofactor evidence="12">
        <name>Mg(2+)</name>
        <dbReference type="ChEBI" id="CHEBI:18420"/>
    </cofactor>
    <text evidence="12">Binds 2 magnesium ions per subunit.</text>
</comment>
<evidence type="ECO:0000256" key="7">
    <source>
        <dbReference type="ARBA" id="ARBA00042722"/>
    </source>
</evidence>
<evidence type="ECO:0000313" key="15">
    <source>
        <dbReference type="Proteomes" id="UP001152797"/>
    </source>
</evidence>
<name>A0A9P1C5B6_9DINO</name>
<dbReference type="EMBL" id="CAMXCT010000978">
    <property type="protein sequence ID" value="CAI3985306.1"/>
    <property type="molecule type" value="Genomic_DNA"/>
</dbReference>